<dbReference type="Gramene" id="OMO59184">
    <property type="protein sequence ID" value="OMO59184"/>
    <property type="gene ID" value="CCACVL1_25018"/>
</dbReference>
<proteinExistence type="predicted"/>
<sequence>MVSDASKQKAAQLKTAGAAKRGGKAQ</sequence>
<keyword evidence="3" id="KW-1185">Reference proteome</keyword>
<name>A0A1R3GM50_COCAP</name>
<dbReference type="Proteomes" id="UP000188268">
    <property type="component" value="Unassembled WGS sequence"/>
</dbReference>
<gene>
    <name evidence="2" type="ORF">CCACVL1_25018</name>
</gene>
<evidence type="ECO:0000313" key="3">
    <source>
        <dbReference type="Proteomes" id="UP000188268"/>
    </source>
</evidence>
<reference evidence="2 3" key="1">
    <citation type="submission" date="2013-09" db="EMBL/GenBank/DDBJ databases">
        <title>Corchorus capsularis genome sequencing.</title>
        <authorList>
            <person name="Alam M."/>
            <person name="Haque M.S."/>
            <person name="Islam M.S."/>
            <person name="Emdad E.M."/>
            <person name="Islam M.M."/>
            <person name="Ahmed B."/>
            <person name="Halim A."/>
            <person name="Hossen Q.M.M."/>
            <person name="Hossain M.Z."/>
            <person name="Ahmed R."/>
            <person name="Khan M.M."/>
            <person name="Islam R."/>
            <person name="Rashid M.M."/>
            <person name="Khan S.A."/>
            <person name="Rahman M.S."/>
            <person name="Alam M."/>
        </authorList>
    </citation>
    <scope>NUCLEOTIDE SEQUENCE [LARGE SCALE GENOMIC DNA]</scope>
    <source>
        <strain evidence="3">cv. CVL-1</strain>
        <tissue evidence="2">Whole seedling</tissue>
    </source>
</reference>
<comment type="caution">
    <text evidence="2">The sequence shown here is derived from an EMBL/GenBank/DDBJ whole genome shotgun (WGS) entry which is preliminary data.</text>
</comment>
<evidence type="ECO:0000256" key="1">
    <source>
        <dbReference type="SAM" id="MobiDB-lite"/>
    </source>
</evidence>
<accession>A0A1R3GM50</accession>
<feature type="region of interest" description="Disordered" evidence="1">
    <location>
        <begin position="1"/>
        <end position="26"/>
    </location>
</feature>
<organism evidence="2 3">
    <name type="scientific">Corchorus capsularis</name>
    <name type="common">Jute</name>
    <dbReference type="NCBI Taxonomy" id="210143"/>
    <lineage>
        <taxon>Eukaryota</taxon>
        <taxon>Viridiplantae</taxon>
        <taxon>Streptophyta</taxon>
        <taxon>Embryophyta</taxon>
        <taxon>Tracheophyta</taxon>
        <taxon>Spermatophyta</taxon>
        <taxon>Magnoliopsida</taxon>
        <taxon>eudicotyledons</taxon>
        <taxon>Gunneridae</taxon>
        <taxon>Pentapetalae</taxon>
        <taxon>rosids</taxon>
        <taxon>malvids</taxon>
        <taxon>Malvales</taxon>
        <taxon>Malvaceae</taxon>
        <taxon>Grewioideae</taxon>
        <taxon>Apeibeae</taxon>
        <taxon>Corchorus</taxon>
    </lineage>
</organism>
<dbReference type="AlphaFoldDB" id="A0A1R3GM50"/>
<protein>
    <submittedName>
        <fullName evidence="2">Uncharacterized protein</fullName>
    </submittedName>
</protein>
<evidence type="ECO:0000313" key="2">
    <source>
        <dbReference type="EMBL" id="OMO59184.1"/>
    </source>
</evidence>
<dbReference type="EMBL" id="AWWV01014015">
    <property type="protein sequence ID" value="OMO59184.1"/>
    <property type="molecule type" value="Genomic_DNA"/>
</dbReference>